<keyword evidence="2" id="KW-0804">Transcription</keyword>
<keyword evidence="5" id="KW-1185">Reference proteome</keyword>
<dbReference type="GO" id="GO:0003677">
    <property type="term" value="F:DNA binding"/>
    <property type="evidence" value="ECO:0007669"/>
    <property type="project" value="InterPro"/>
</dbReference>
<evidence type="ECO:0000259" key="3">
    <source>
        <dbReference type="Pfam" id="PF09860"/>
    </source>
</evidence>
<dbReference type="RefSeq" id="WP_069328060.1">
    <property type="nucleotide sequence ID" value="NZ_MDER01000044.1"/>
</dbReference>
<accession>A0A1E3L2M5</accession>
<feature type="domain" description="DUF2087" evidence="3">
    <location>
        <begin position="190"/>
        <end position="257"/>
    </location>
</feature>
<protein>
    <recommendedName>
        <fullName evidence="3">DUF2087 domain-containing protein</fullName>
    </recommendedName>
</protein>
<reference evidence="4 5" key="1">
    <citation type="submission" date="2016-08" db="EMBL/GenBank/DDBJ databases">
        <title>Genome sequencing of Paenibacillus sp. TI45-13ar, isolated from Korean traditional nuruk.</title>
        <authorList>
            <person name="Kim S.-J."/>
        </authorList>
    </citation>
    <scope>NUCLEOTIDE SEQUENCE [LARGE SCALE GENOMIC DNA]</scope>
    <source>
        <strain evidence="4 5">TI45-13ar</strain>
    </source>
</reference>
<dbReference type="AlphaFoldDB" id="A0A1E3L2M5"/>
<evidence type="ECO:0000313" key="4">
    <source>
        <dbReference type="EMBL" id="ODP28018.1"/>
    </source>
</evidence>
<dbReference type="GO" id="GO:0006355">
    <property type="term" value="P:regulation of DNA-templated transcription"/>
    <property type="evidence" value="ECO:0007669"/>
    <property type="project" value="InterPro"/>
</dbReference>
<gene>
    <name evidence="4" type="ORF">PTI45_02656</name>
</gene>
<dbReference type="EMBL" id="MDER01000044">
    <property type="protein sequence ID" value="ODP28018.1"/>
    <property type="molecule type" value="Genomic_DNA"/>
</dbReference>
<dbReference type="STRING" id="1886670.PTI45_02656"/>
<dbReference type="PATRIC" id="fig|1886670.3.peg.2700"/>
<evidence type="ECO:0000256" key="1">
    <source>
        <dbReference type="ARBA" id="ARBA00023015"/>
    </source>
</evidence>
<dbReference type="InterPro" id="IPR016032">
    <property type="entry name" value="Sig_transdc_resp-reg_C-effctor"/>
</dbReference>
<evidence type="ECO:0000256" key="2">
    <source>
        <dbReference type="ARBA" id="ARBA00023163"/>
    </source>
</evidence>
<organism evidence="4 5">
    <name type="scientific">Paenibacillus nuruki</name>
    <dbReference type="NCBI Taxonomy" id="1886670"/>
    <lineage>
        <taxon>Bacteria</taxon>
        <taxon>Bacillati</taxon>
        <taxon>Bacillota</taxon>
        <taxon>Bacilli</taxon>
        <taxon>Bacillales</taxon>
        <taxon>Paenibacillaceae</taxon>
        <taxon>Paenibacillus</taxon>
    </lineage>
</organism>
<dbReference type="InterPro" id="IPR018656">
    <property type="entry name" value="DUF2087"/>
</dbReference>
<sequence>MEKNQEISDRFWKAALSDLKRGYVFEEDTHSLGRFICLIDGKTCEKGVIYQEEGVFYEAERYMQHYIQQQHTSMFSYLLELDKKWTGLTDIQSGMVQSFYQGRSDTEIVAEVGGSKSTIRNHRFALREKTKQAKVFLAIMELLEEQQNDPAPLVSVHRTATMVDERYAVTEKESKDILNQYFPDGLEGSLTNFPRKEKRKIVILRHLMNGFELGKKYTEKEVNEVLKRSFADYVTLRRYMIEYGFMDRLDDGSQYWVKQ</sequence>
<dbReference type="SUPFAM" id="SSF46894">
    <property type="entry name" value="C-terminal effector domain of the bipartite response regulators"/>
    <property type="match status" value="1"/>
</dbReference>
<comment type="caution">
    <text evidence="4">The sequence shown here is derived from an EMBL/GenBank/DDBJ whole genome shotgun (WGS) entry which is preliminary data.</text>
</comment>
<dbReference type="Proteomes" id="UP000094578">
    <property type="component" value="Unassembled WGS sequence"/>
</dbReference>
<dbReference type="Pfam" id="PF09860">
    <property type="entry name" value="DUF2087"/>
    <property type="match status" value="1"/>
</dbReference>
<name>A0A1E3L2M5_9BACL</name>
<keyword evidence="1" id="KW-0805">Transcription regulation</keyword>
<proteinExistence type="predicted"/>
<evidence type="ECO:0000313" key="5">
    <source>
        <dbReference type="Proteomes" id="UP000094578"/>
    </source>
</evidence>